<accession>A0AB37DDF9</accession>
<dbReference type="GO" id="GO:0003824">
    <property type="term" value="F:catalytic activity"/>
    <property type="evidence" value="ECO:0007669"/>
    <property type="project" value="InterPro"/>
</dbReference>
<dbReference type="SFLD" id="SFLDS00029">
    <property type="entry name" value="Radical_SAM"/>
    <property type="match status" value="1"/>
</dbReference>
<dbReference type="PANTHER" id="PTHR11228:SF7">
    <property type="entry name" value="PQQA PEPTIDE CYCLASE"/>
    <property type="match status" value="1"/>
</dbReference>
<dbReference type="Gene3D" id="3.20.20.70">
    <property type="entry name" value="Aldolase class I"/>
    <property type="match status" value="1"/>
</dbReference>
<evidence type="ECO:0000256" key="4">
    <source>
        <dbReference type="ARBA" id="ARBA00023014"/>
    </source>
</evidence>
<dbReference type="Pfam" id="PF04055">
    <property type="entry name" value="Radical_SAM"/>
    <property type="match status" value="1"/>
</dbReference>
<geneLocation type="plasmid" evidence="7"/>
<evidence type="ECO:0000256" key="3">
    <source>
        <dbReference type="ARBA" id="ARBA00023004"/>
    </source>
</evidence>
<dbReference type="GO" id="GO:0006783">
    <property type="term" value="P:heme biosynthetic process"/>
    <property type="evidence" value="ECO:0007669"/>
    <property type="project" value="TreeGrafter"/>
</dbReference>
<reference evidence="6 7" key="1">
    <citation type="submission" date="2016-11" db="EMBL/GenBank/DDBJ databases">
        <title>The potential of Streptococcus salivarius to inhibit the production of volatile sulphur compounds in the oral cavity.</title>
        <authorList>
            <person name="Sun L."/>
            <person name="Li Z."/>
            <person name="Jin D."/>
            <person name="Zhao H."/>
        </authorList>
    </citation>
    <scope>NUCLEOTIDE SEQUENCE [LARGE SCALE GENOMIC DNA]</scope>
    <source>
        <strain evidence="6 7">ICDC2</strain>
        <plasmid evidence="7">Plasmid</plasmid>
    </source>
</reference>
<evidence type="ECO:0000313" key="6">
    <source>
        <dbReference type="EMBL" id="QGU81698.1"/>
    </source>
</evidence>
<dbReference type="InterPro" id="IPR050377">
    <property type="entry name" value="Radical_SAM_PqqE_MftC-like"/>
</dbReference>
<keyword evidence="3" id="KW-0408">Iron</keyword>
<keyword evidence="2" id="KW-0479">Metal-binding</keyword>
<dbReference type="EMBL" id="CP018188">
    <property type="protein sequence ID" value="QGU81698.1"/>
    <property type="molecule type" value="Genomic_DNA"/>
</dbReference>
<sequence length="245" mass="28991">MFLNDNISVMKTDEMYLLFNFSNGIVAGVDSQAIEFLKRVKNYQLNCNDLTDEEKEFFAYLVENDFISDVEFKNEQTPITAYLHLTNKCNLHCVGCYSFDERRNRCEDLSTEEILNAIDQLSDVGIQNLVFSGGEPLLRRLCHNKQLINSHFYRGVSELPYKLLFAVIYTHLEFRYEVSHTITSHHVHHFHQTRIPDGTLLDYMVQYRKPLFPQFFLYPKKFLPENNPHHKEFHLRPYIQNNANQ</sequence>
<dbReference type="SUPFAM" id="SSF102114">
    <property type="entry name" value="Radical SAM enzymes"/>
    <property type="match status" value="1"/>
</dbReference>
<dbReference type="InterPro" id="IPR007197">
    <property type="entry name" value="rSAM"/>
</dbReference>
<dbReference type="InterPro" id="IPR058240">
    <property type="entry name" value="rSAM_sf"/>
</dbReference>
<keyword evidence="4" id="KW-0411">Iron-sulfur</keyword>
<dbReference type="PANTHER" id="PTHR11228">
    <property type="entry name" value="RADICAL SAM DOMAIN PROTEIN"/>
    <property type="match status" value="1"/>
</dbReference>
<keyword evidence="6" id="KW-0614">Plasmid</keyword>
<keyword evidence="1" id="KW-0949">S-adenosyl-L-methionine</keyword>
<dbReference type="AlphaFoldDB" id="A0AB37DDF9"/>
<gene>
    <name evidence="6" type="ORF">BSR19_11255</name>
</gene>
<dbReference type="Proteomes" id="UP000422997">
    <property type="component" value="Plasmid unnamed"/>
</dbReference>
<proteinExistence type="predicted"/>
<dbReference type="InterPro" id="IPR013785">
    <property type="entry name" value="Aldolase_TIM"/>
</dbReference>
<evidence type="ECO:0000256" key="2">
    <source>
        <dbReference type="ARBA" id="ARBA00022723"/>
    </source>
</evidence>
<feature type="domain" description="Radical SAM core" evidence="5">
    <location>
        <begin position="85"/>
        <end position="140"/>
    </location>
</feature>
<evidence type="ECO:0000313" key="7">
    <source>
        <dbReference type="Proteomes" id="UP000422997"/>
    </source>
</evidence>
<name>A0AB37DDF9_STRSL</name>
<protein>
    <recommendedName>
        <fullName evidence="5">Radical SAM core domain-containing protein</fullName>
    </recommendedName>
</protein>
<dbReference type="GO" id="GO:0046872">
    <property type="term" value="F:metal ion binding"/>
    <property type="evidence" value="ECO:0007669"/>
    <property type="project" value="UniProtKB-KW"/>
</dbReference>
<evidence type="ECO:0000256" key="1">
    <source>
        <dbReference type="ARBA" id="ARBA00022691"/>
    </source>
</evidence>
<dbReference type="GO" id="GO:0051536">
    <property type="term" value="F:iron-sulfur cluster binding"/>
    <property type="evidence" value="ECO:0007669"/>
    <property type="project" value="UniProtKB-KW"/>
</dbReference>
<organism evidence="6 7">
    <name type="scientific">Streptococcus salivarius</name>
    <dbReference type="NCBI Taxonomy" id="1304"/>
    <lineage>
        <taxon>Bacteria</taxon>
        <taxon>Bacillati</taxon>
        <taxon>Bacillota</taxon>
        <taxon>Bacilli</taxon>
        <taxon>Lactobacillales</taxon>
        <taxon>Streptococcaceae</taxon>
        <taxon>Streptococcus</taxon>
    </lineage>
</organism>
<evidence type="ECO:0000259" key="5">
    <source>
        <dbReference type="Pfam" id="PF04055"/>
    </source>
</evidence>